<evidence type="ECO:0000313" key="3">
    <source>
        <dbReference type="Proteomes" id="UP001251524"/>
    </source>
</evidence>
<accession>A0ABU1WDX1</accession>
<dbReference type="Gene3D" id="3.20.20.60">
    <property type="entry name" value="Phosphoenolpyruvate-binding domains"/>
    <property type="match status" value="1"/>
</dbReference>
<proteinExistence type="predicted"/>
<dbReference type="InterPro" id="IPR015813">
    <property type="entry name" value="Pyrv/PenolPyrv_kinase-like_dom"/>
</dbReference>
<dbReference type="RefSeq" id="WP_310063795.1">
    <property type="nucleotide sequence ID" value="NZ_JAVDVY010000003.1"/>
</dbReference>
<keyword evidence="1" id="KW-0479">Metal-binding</keyword>
<reference evidence="2 3" key="1">
    <citation type="submission" date="2023-07" db="EMBL/GenBank/DDBJ databases">
        <title>Sorghum-associated microbial communities from plants grown in Nebraska, USA.</title>
        <authorList>
            <person name="Schachtman D."/>
        </authorList>
    </citation>
    <scope>NUCLEOTIDE SEQUENCE [LARGE SCALE GENOMIC DNA]</scope>
    <source>
        <strain evidence="2 3">BE198</strain>
    </source>
</reference>
<comment type="caution">
    <text evidence="2">The sequence shown here is derived from an EMBL/GenBank/DDBJ whole genome shotgun (WGS) entry which is preliminary data.</text>
</comment>
<protein>
    <submittedName>
        <fullName evidence="2">2-methylisocitrate lyase-like PEP mutase family enzyme</fullName>
    </submittedName>
</protein>
<dbReference type="EMBL" id="JAVDVY010000003">
    <property type="protein sequence ID" value="MDR7135803.1"/>
    <property type="molecule type" value="Genomic_DNA"/>
</dbReference>
<evidence type="ECO:0000313" key="2">
    <source>
        <dbReference type="EMBL" id="MDR7135803.1"/>
    </source>
</evidence>
<organism evidence="2 3">
    <name type="scientific">Lysobacter niastensis</name>
    <dbReference type="NCBI Taxonomy" id="380629"/>
    <lineage>
        <taxon>Bacteria</taxon>
        <taxon>Pseudomonadati</taxon>
        <taxon>Pseudomonadota</taxon>
        <taxon>Gammaproteobacteria</taxon>
        <taxon>Lysobacterales</taxon>
        <taxon>Lysobacteraceae</taxon>
        <taxon>Lysobacter</taxon>
    </lineage>
</organism>
<dbReference type="Proteomes" id="UP001251524">
    <property type="component" value="Unassembled WGS sequence"/>
</dbReference>
<evidence type="ECO:0000256" key="1">
    <source>
        <dbReference type="ARBA" id="ARBA00022723"/>
    </source>
</evidence>
<dbReference type="InterPro" id="IPR040442">
    <property type="entry name" value="Pyrv_kinase-like_dom_sf"/>
</dbReference>
<keyword evidence="3" id="KW-1185">Reference proteome</keyword>
<dbReference type="CDD" id="cd00377">
    <property type="entry name" value="ICL_PEPM"/>
    <property type="match status" value="1"/>
</dbReference>
<gene>
    <name evidence="2" type="ORF">J2X06_003021</name>
</gene>
<dbReference type="PANTHER" id="PTHR42905">
    <property type="entry name" value="PHOSPHOENOLPYRUVATE CARBOXYLASE"/>
    <property type="match status" value="1"/>
</dbReference>
<sequence length="269" mass="28076">MTITSAFETFRRLHGNGVLLLANAWDAGTARLIESLGAQAIATTSAGVAWSHGYADGDHLPVSRLVATVTDILRVVRVPLSVDIEGGYSDDPATVAGTVARLADIGVAGINLEDANASPDLLCAKIEHIKRACARAGTNVFVNARTDVYLRGLAPAGERVEPTLARATRYREAGADGLFVPGVADRGEIGAIAAGAGLPLNVLLRPQLPDLDDLASLGVRRLSAGSDLAEFAHGVTRQLAEGFLRSGRLARVTAEAMGYGDLNALFADR</sequence>
<dbReference type="Pfam" id="PF13714">
    <property type="entry name" value="PEP_mutase"/>
    <property type="match status" value="1"/>
</dbReference>
<name>A0ABU1WDX1_9GAMM</name>
<dbReference type="PANTHER" id="PTHR42905:SF16">
    <property type="entry name" value="CARBOXYPHOSPHONOENOLPYRUVATE PHOSPHONOMUTASE-LIKE PROTEIN (AFU_ORTHOLOGUE AFUA_5G07230)"/>
    <property type="match status" value="1"/>
</dbReference>
<dbReference type="SUPFAM" id="SSF51621">
    <property type="entry name" value="Phosphoenolpyruvate/pyruvate domain"/>
    <property type="match status" value="1"/>
</dbReference>
<dbReference type="InterPro" id="IPR039556">
    <property type="entry name" value="ICL/PEPM"/>
</dbReference>